<evidence type="ECO:0000313" key="3">
    <source>
        <dbReference type="Proteomes" id="UP000008817"/>
    </source>
</evidence>
<evidence type="ECO:0000313" key="2">
    <source>
        <dbReference type="EMBL" id="ACE91405.1"/>
    </source>
</evidence>
<feature type="compositionally biased region" description="Low complexity" evidence="1">
    <location>
        <begin position="77"/>
        <end position="86"/>
    </location>
</feature>
<sequence length="102" mass="11019">MQRRQVQIVHDFLPATGAPHRRGRHFALAAVARQVSPKGLAGRSGRDVGHDREIGRMAAGLIAGQKLGPDRSLHFQRSPGRSSGPSRKLRLSPISILSPVSD</sequence>
<proteinExistence type="predicted"/>
<gene>
    <name evidence="2" type="ordered locus">RHECIAT_CH0002452</name>
</gene>
<name>B3PPX6_RHIE6</name>
<dbReference type="KEGG" id="rec:RHECIAT_CH0002452"/>
<reference evidence="2 3" key="1">
    <citation type="submission" date="2008-04" db="EMBL/GenBank/DDBJ databases">
        <title>Genome diversity and DNA divergence of Rhizobium etli.</title>
        <authorList>
            <person name="Gonzalez V."/>
            <person name="Acosta J.L."/>
            <person name="Santamaria R.I."/>
            <person name="Bustos P."/>
            <person name="Hernandez-Gonzalez I.L."/>
            <person name="Fernandez J.L."/>
            <person name="Diaz R."/>
            <person name="Flores M."/>
            <person name="Mora J."/>
            <person name="Palacios R."/>
            <person name="Davila G."/>
        </authorList>
    </citation>
    <scope>NUCLEOTIDE SEQUENCE [LARGE SCALE GENOMIC DNA]</scope>
    <source>
        <strain evidence="2 3">CIAT 652</strain>
    </source>
</reference>
<dbReference type="EMBL" id="CP001074">
    <property type="protein sequence ID" value="ACE91405.1"/>
    <property type="molecule type" value="Genomic_DNA"/>
</dbReference>
<organism evidence="2 3">
    <name type="scientific">Rhizobium etli (strain CIAT 652)</name>
    <dbReference type="NCBI Taxonomy" id="491916"/>
    <lineage>
        <taxon>Bacteria</taxon>
        <taxon>Pseudomonadati</taxon>
        <taxon>Pseudomonadota</taxon>
        <taxon>Alphaproteobacteria</taxon>
        <taxon>Hyphomicrobiales</taxon>
        <taxon>Rhizobiaceae</taxon>
        <taxon>Rhizobium/Agrobacterium group</taxon>
        <taxon>Rhizobium</taxon>
    </lineage>
</organism>
<dbReference type="HOGENOM" id="CLU_2275170_0_0_5"/>
<protein>
    <submittedName>
        <fullName evidence="2">Uncharacterized protein</fullName>
    </submittedName>
</protein>
<feature type="region of interest" description="Disordered" evidence="1">
    <location>
        <begin position="63"/>
        <end position="102"/>
    </location>
</feature>
<dbReference type="AlphaFoldDB" id="B3PPX6"/>
<accession>B3PPX6</accession>
<evidence type="ECO:0000256" key="1">
    <source>
        <dbReference type="SAM" id="MobiDB-lite"/>
    </source>
</evidence>
<dbReference type="Proteomes" id="UP000008817">
    <property type="component" value="Chromosome"/>
</dbReference>